<name>A0ABD0NRZ3_CIRMR</name>
<dbReference type="Proteomes" id="UP001529510">
    <property type="component" value="Unassembled WGS sequence"/>
</dbReference>
<keyword evidence="4" id="KW-1185">Reference proteome</keyword>
<dbReference type="EMBL" id="JAMKFB020000020">
    <property type="protein sequence ID" value="KAL0164678.1"/>
    <property type="molecule type" value="Genomic_DNA"/>
</dbReference>
<evidence type="ECO:0008006" key="5">
    <source>
        <dbReference type="Google" id="ProtNLM"/>
    </source>
</evidence>
<feature type="non-terminal residue" evidence="3">
    <location>
        <position position="1"/>
    </location>
</feature>
<protein>
    <recommendedName>
        <fullName evidence="5">Secreted protein</fullName>
    </recommendedName>
</protein>
<keyword evidence="2" id="KW-0732">Signal</keyword>
<evidence type="ECO:0000313" key="3">
    <source>
        <dbReference type="EMBL" id="KAL0164678.1"/>
    </source>
</evidence>
<dbReference type="AlphaFoldDB" id="A0ABD0NRZ3"/>
<reference evidence="3 4" key="1">
    <citation type="submission" date="2024-05" db="EMBL/GenBank/DDBJ databases">
        <title>Genome sequencing and assembly of Indian major carp, Cirrhinus mrigala (Hamilton, 1822).</title>
        <authorList>
            <person name="Mohindra V."/>
            <person name="Chowdhury L.M."/>
            <person name="Lal K."/>
            <person name="Jena J.K."/>
        </authorList>
    </citation>
    <scope>NUCLEOTIDE SEQUENCE [LARGE SCALE GENOMIC DNA]</scope>
    <source>
        <strain evidence="3">CM1030</strain>
        <tissue evidence="3">Blood</tissue>
    </source>
</reference>
<evidence type="ECO:0000256" key="1">
    <source>
        <dbReference type="SAM" id="MobiDB-lite"/>
    </source>
</evidence>
<gene>
    <name evidence="3" type="ORF">M9458_040431</name>
</gene>
<sequence>MYVWVLDLFSFILGVRQAEVHKEVLNIERCFLKRNYEPKVQWTFTSCEKKKKRSKTVEKKTHANEEHITDGE</sequence>
<evidence type="ECO:0000256" key="2">
    <source>
        <dbReference type="SAM" id="SignalP"/>
    </source>
</evidence>
<evidence type="ECO:0000313" key="4">
    <source>
        <dbReference type="Proteomes" id="UP001529510"/>
    </source>
</evidence>
<comment type="caution">
    <text evidence="3">The sequence shown here is derived from an EMBL/GenBank/DDBJ whole genome shotgun (WGS) entry which is preliminary data.</text>
</comment>
<organism evidence="3 4">
    <name type="scientific">Cirrhinus mrigala</name>
    <name type="common">Mrigala</name>
    <dbReference type="NCBI Taxonomy" id="683832"/>
    <lineage>
        <taxon>Eukaryota</taxon>
        <taxon>Metazoa</taxon>
        <taxon>Chordata</taxon>
        <taxon>Craniata</taxon>
        <taxon>Vertebrata</taxon>
        <taxon>Euteleostomi</taxon>
        <taxon>Actinopterygii</taxon>
        <taxon>Neopterygii</taxon>
        <taxon>Teleostei</taxon>
        <taxon>Ostariophysi</taxon>
        <taxon>Cypriniformes</taxon>
        <taxon>Cyprinidae</taxon>
        <taxon>Labeoninae</taxon>
        <taxon>Labeonini</taxon>
        <taxon>Cirrhinus</taxon>
    </lineage>
</organism>
<feature type="region of interest" description="Disordered" evidence="1">
    <location>
        <begin position="53"/>
        <end position="72"/>
    </location>
</feature>
<accession>A0ABD0NRZ3</accession>
<feature type="chain" id="PRO_5044747135" description="Secreted protein" evidence="2">
    <location>
        <begin position="18"/>
        <end position="72"/>
    </location>
</feature>
<feature type="signal peptide" evidence="2">
    <location>
        <begin position="1"/>
        <end position="17"/>
    </location>
</feature>
<feature type="compositionally biased region" description="Basic and acidic residues" evidence="1">
    <location>
        <begin position="55"/>
        <end position="72"/>
    </location>
</feature>
<proteinExistence type="predicted"/>